<organism evidence="1 2">
    <name type="scientific">Thalassotalea loyana</name>
    <dbReference type="NCBI Taxonomy" id="280483"/>
    <lineage>
        <taxon>Bacteria</taxon>
        <taxon>Pseudomonadati</taxon>
        <taxon>Pseudomonadota</taxon>
        <taxon>Gammaproteobacteria</taxon>
        <taxon>Alteromonadales</taxon>
        <taxon>Colwelliaceae</taxon>
        <taxon>Thalassotalea</taxon>
    </lineage>
</organism>
<protein>
    <submittedName>
        <fullName evidence="1">Uncharacterized protein</fullName>
    </submittedName>
</protein>
<reference evidence="1 2" key="1">
    <citation type="submission" date="2023-03" db="EMBL/GenBank/DDBJ databases">
        <title>Thalassotalea loyana LMG 22536T draft genome sequence.</title>
        <authorList>
            <person name="Sawabe T."/>
        </authorList>
    </citation>
    <scope>NUCLEOTIDE SEQUENCE [LARGE SCALE GENOMIC DNA]</scope>
    <source>
        <strain evidence="1 2">LMG 22536</strain>
    </source>
</reference>
<gene>
    <name evidence="1" type="ORF">tloyanaT_00110</name>
</gene>
<keyword evidence="2" id="KW-1185">Reference proteome</keyword>
<evidence type="ECO:0000313" key="2">
    <source>
        <dbReference type="Proteomes" id="UP001157134"/>
    </source>
</evidence>
<proteinExistence type="predicted"/>
<dbReference type="Proteomes" id="UP001157134">
    <property type="component" value="Unassembled WGS sequence"/>
</dbReference>
<accession>A0ABQ6H715</accession>
<sequence length="61" mass="7200">MLENLMNVGLPMTKKLLLSQWYCNCKYSTLIREYTVKVTDDLFFRRVNQLELILKATGKTL</sequence>
<name>A0ABQ6H715_9GAMM</name>
<dbReference type="EMBL" id="BSSV01000001">
    <property type="protein sequence ID" value="GLX83759.1"/>
    <property type="molecule type" value="Genomic_DNA"/>
</dbReference>
<evidence type="ECO:0000313" key="1">
    <source>
        <dbReference type="EMBL" id="GLX83759.1"/>
    </source>
</evidence>
<comment type="caution">
    <text evidence="1">The sequence shown here is derived from an EMBL/GenBank/DDBJ whole genome shotgun (WGS) entry which is preliminary data.</text>
</comment>